<feature type="compositionally biased region" description="Basic and acidic residues" evidence="3">
    <location>
        <begin position="13"/>
        <end position="26"/>
    </location>
</feature>
<keyword evidence="7" id="KW-1185">Reference proteome</keyword>
<proteinExistence type="predicted"/>
<dbReference type="Proteomes" id="UP001460270">
    <property type="component" value="Unassembled WGS sequence"/>
</dbReference>
<keyword evidence="4" id="KW-1133">Transmembrane helix</keyword>
<dbReference type="GO" id="GO:0055088">
    <property type="term" value="P:lipid homeostasis"/>
    <property type="evidence" value="ECO:0007669"/>
    <property type="project" value="TreeGrafter"/>
</dbReference>
<feature type="transmembrane region" description="Helical" evidence="4">
    <location>
        <begin position="73"/>
        <end position="93"/>
    </location>
</feature>
<accession>A0AAW0MKJ6</accession>
<feature type="transmembrane region" description="Helical" evidence="4">
    <location>
        <begin position="39"/>
        <end position="61"/>
    </location>
</feature>
<dbReference type="InterPro" id="IPR016035">
    <property type="entry name" value="Acyl_Trfase/lysoPLipase"/>
</dbReference>
<dbReference type="GO" id="GO:0004806">
    <property type="term" value="F:triacylglycerol lipase activity"/>
    <property type="evidence" value="ECO:0007669"/>
    <property type="project" value="TreeGrafter"/>
</dbReference>
<evidence type="ECO:0000313" key="7">
    <source>
        <dbReference type="Proteomes" id="UP001460270"/>
    </source>
</evidence>
<gene>
    <name evidence="6" type="ORF">WMY93_032668</name>
</gene>
<name>A0AAW0MKJ6_9GOBI</name>
<keyword evidence="4" id="KW-0812">Transmembrane</keyword>
<feature type="region of interest" description="Disordered" evidence="3">
    <location>
        <begin position="278"/>
        <end position="334"/>
    </location>
</feature>
<dbReference type="GO" id="GO:0005811">
    <property type="term" value="C:lipid droplet"/>
    <property type="evidence" value="ECO:0007669"/>
    <property type="project" value="TreeGrafter"/>
</dbReference>
<protein>
    <recommendedName>
        <fullName evidence="5">PNPLA domain-containing protein</fullName>
    </recommendedName>
</protein>
<evidence type="ECO:0000259" key="5">
    <source>
        <dbReference type="PROSITE" id="PS51635"/>
    </source>
</evidence>
<evidence type="ECO:0000256" key="2">
    <source>
        <dbReference type="PROSITE-ProRule" id="PRU01161"/>
    </source>
</evidence>
<dbReference type="Pfam" id="PF01734">
    <property type="entry name" value="Patatin"/>
    <property type="match status" value="1"/>
</dbReference>
<keyword evidence="1 2" id="KW-0443">Lipid metabolism</keyword>
<dbReference type="GO" id="GO:0016020">
    <property type="term" value="C:membrane"/>
    <property type="evidence" value="ECO:0007669"/>
    <property type="project" value="TreeGrafter"/>
</dbReference>
<keyword evidence="4" id="KW-0472">Membrane</keyword>
<dbReference type="EMBL" id="JBBPFD010000059">
    <property type="protein sequence ID" value="KAK7880670.1"/>
    <property type="molecule type" value="Genomic_DNA"/>
</dbReference>
<dbReference type="InterPro" id="IPR002641">
    <property type="entry name" value="PNPLA_dom"/>
</dbReference>
<dbReference type="AlphaFoldDB" id="A0AAW0MKJ6"/>
<feature type="compositionally biased region" description="Basic and acidic residues" evidence="3">
    <location>
        <begin position="281"/>
        <end position="293"/>
    </location>
</feature>
<dbReference type="PANTHER" id="PTHR12406">
    <property type="entry name" value="CALCIUM-INDEPENDENT PHOSPHOLIPASE A2 IPLA2 -RELATED"/>
    <property type="match status" value="1"/>
</dbReference>
<comment type="caution">
    <text evidence="6">The sequence shown here is derived from an EMBL/GenBank/DDBJ whole genome shotgun (WGS) entry which is preliminary data.</text>
</comment>
<comment type="caution">
    <text evidence="2">Lacks conserved residue(s) required for the propagation of feature annotation.</text>
</comment>
<feature type="region of interest" description="Disordered" evidence="3">
    <location>
        <begin position="1"/>
        <end position="33"/>
    </location>
</feature>
<evidence type="ECO:0000256" key="3">
    <source>
        <dbReference type="SAM" id="MobiDB-lite"/>
    </source>
</evidence>
<dbReference type="GO" id="GO:0005737">
    <property type="term" value="C:cytoplasm"/>
    <property type="evidence" value="ECO:0007669"/>
    <property type="project" value="TreeGrafter"/>
</dbReference>
<feature type="compositionally biased region" description="Basic and acidic residues" evidence="3">
    <location>
        <begin position="300"/>
        <end position="313"/>
    </location>
</feature>
<evidence type="ECO:0000256" key="1">
    <source>
        <dbReference type="ARBA" id="ARBA00023098"/>
    </source>
</evidence>
<sequence>MPDPRLPQDTDNPDFKPDLKPDSKLDSEEDPGWSLDRPWSLSFAGCGFMSVYYLGTSSCLLQLCPDLVHGAQRIYGSSAGALLAAVLTVGLSLDSACVELMSLAQRARSHSLGPLNPDFDLLKLVQDFLVRSLPDDAHVRASGRLCVSVTRVRDGKNRLLSDFSSKEELIQRYVDGAVSDNLPRCEKHRTITRQSVRRREPRSIQHMSFEVNPENLFRVTSTFFPPEPQVLAQICQNGFVDALRFLQENGLICDASPQLGQSQTPCCQWECAFTPDDQSEEREGHADQSEHNKGHTGQSEQRERHTDQSEQREGWMSQSDQRKPKPHSWLDPRVTDKLPQDLRTEICSEGLLYSLISDCEAVLCEACRLSLPRLDFCLRSSLTCPGHAPLAPGSAPELPLAPPPQVSLDDGSQIGGVASSPSHRHELDLLCVQFDLERPPTTRRRS</sequence>
<dbReference type="GO" id="GO:0019433">
    <property type="term" value="P:triglyceride catabolic process"/>
    <property type="evidence" value="ECO:0007669"/>
    <property type="project" value="TreeGrafter"/>
</dbReference>
<feature type="short sequence motif" description="GXSXG" evidence="2">
    <location>
        <begin position="76"/>
        <end position="80"/>
    </location>
</feature>
<feature type="compositionally biased region" description="Basic and acidic residues" evidence="3">
    <location>
        <begin position="320"/>
        <end position="334"/>
    </location>
</feature>
<keyword evidence="2" id="KW-0442">Lipid degradation</keyword>
<dbReference type="SUPFAM" id="SSF52151">
    <property type="entry name" value="FabD/lysophospholipase-like"/>
    <property type="match status" value="1"/>
</dbReference>
<evidence type="ECO:0000256" key="4">
    <source>
        <dbReference type="SAM" id="Phobius"/>
    </source>
</evidence>
<organism evidence="6 7">
    <name type="scientific">Mugilogobius chulae</name>
    <name type="common">yellowstripe goby</name>
    <dbReference type="NCBI Taxonomy" id="88201"/>
    <lineage>
        <taxon>Eukaryota</taxon>
        <taxon>Metazoa</taxon>
        <taxon>Chordata</taxon>
        <taxon>Craniata</taxon>
        <taxon>Vertebrata</taxon>
        <taxon>Euteleostomi</taxon>
        <taxon>Actinopterygii</taxon>
        <taxon>Neopterygii</taxon>
        <taxon>Teleostei</taxon>
        <taxon>Neoteleostei</taxon>
        <taxon>Acanthomorphata</taxon>
        <taxon>Gobiaria</taxon>
        <taxon>Gobiiformes</taxon>
        <taxon>Gobioidei</taxon>
        <taxon>Gobiidae</taxon>
        <taxon>Gobionellinae</taxon>
        <taxon>Mugilogobius</taxon>
    </lineage>
</organism>
<dbReference type="PANTHER" id="PTHR12406:SF22">
    <property type="entry name" value="1-ACYLGLYCEROL-3-PHOSPHATE O-ACYLTRANSFERASE PNPLA3"/>
    <property type="match status" value="1"/>
</dbReference>
<dbReference type="PROSITE" id="PS51635">
    <property type="entry name" value="PNPLA"/>
    <property type="match status" value="1"/>
</dbReference>
<keyword evidence="2" id="KW-0378">Hydrolase</keyword>
<reference evidence="7" key="1">
    <citation type="submission" date="2024-04" db="EMBL/GenBank/DDBJ databases">
        <title>Salinicola lusitanus LLJ914,a marine bacterium isolated from the Okinawa Trough.</title>
        <authorList>
            <person name="Li J."/>
        </authorList>
    </citation>
    <scope>NUCLEOTIDE SEQUENCE [LARGE SCALE GENOMIC DNA]</scope>
</reference>
<feature type="active site" description="Proton acceptor" evidence="2">
    <location>
        <position position="175"/>
    </location>
</feature>
<evidence type="ECO:0000313" key="6">
    <source>
        <dbReference type="EMBL" id="KAK7880670.1"/>
    </source>
</evidence>
<feature type="short sequence motif" description="DGA/G" evidence="2">
    <location>
        <begin position="175"/>
        <end position="177"/>
    </location>
</feature>
<feature type="domain" description="PNPLA" evidence="5">
    <location>
        <begin position="41"/>
        <end position="188"/>
    </location>
</feature>
<feature type="active site" description="Nucleophile" evidence="2">
    <location>
        <position position="78"/>
    </location>
</feature>
<dbReference type="InterPro" id="IPR033562">
    <property type="entry name" value="PLPL"/>
</dbReference>